<dbReference type="PROSITE" id="PS51857">
    <property type="entry name" value="CSD_2"/>
    <property type="match status" value="1"/>
</dbReference>
<keyword evidence="1" id="KW-0694">RNA-binding</keyword>
<evidence type="ECO:0000313" key="5">
    <source>
        <dbReference type="EMBL" id="CAL4769234.1"/>
    </source>
</evidence>
<dbReference type="Proteomes" id="UP001152797">
    <property type="component" value="Unassembled WGS sequence"/>
</dbReference>
<evidence type="ECO:0000256" key="1">
    <source>
        <dbReference type="PROSITE-ProRule" id="PRU00176"/>
    </source>
</evidence>
<comment type="caution">
    <text evidence="4">The sequence shown here is derived from an EMBL/GenBank/DDBJ whole genome shotgun (WGS) entry which is preliminary data.</text>
</comment>
<dbReference type="GO" id="GO:0003723">
    <property type="term" value="F:RNA binding"/>
    <property type="evidence" value="ECO:0007669"/>
    <property type="project" value="UniProtKB-UniRule"/>
</dbReference>
<dbReference type="PROSITE" id="PS50102">
    <property type="entry name" value="RRM"/>
    <property type="match status" value="1"/>
</dbReference>
<reference evidence="4" key="1">
    <citation type="submission" date="2022-10" db="EMBL/GenBank/DDBJ databases">
        <authorList>
            <person name="Chen Y."/>
            <person name="Dougan E. K."/>
            <person name="Chan C."/>
            <person name="Rhodes N."/>
            <person name="Thang M."/>
        </authorList>
    </citation>
    <scope>NUCLEOTIDE SEQUENCE</scope>
</reference>
<dbReference type="EMBL" id="CAMXCT010000669">
    <property type="protein sequence ID" value="CAI3981922.1"/>
    <property type="molecule type" value="Genomic_DNA"/>
</dbReference>
<evidence type="ECO:0000313" key="6">
    <source>
        <dbReference type="Proteomes" id="UP001152797"/>
    </source>
</evidence>
<dbReference type="InterPro" id="IPR012677">
    <property type="entry name" value="Nucleotide-bd_a/b_plait_sf"/>
</dbReference>
<dbReference type="InterPro" id="IPR012340">
    <property type="entry name" value="NA-bd_OB-fold"/>
</dbReference>
<reference evidence="5 6" key="2">
    <citation type="submission" date="2024-05" db="EMBL/GenBank/DDBJ databases">
        <authorList>
            <person name="Chen Y."/>
            <person name="Shah S."/>
            <person name="Dougan E. K."/>
            <person name="Thang M."/>
            <person name="Chan C."/>
        </authorList>
    </citation>
    <scope>NUCLEOTIDE SEQUENCE [LARGE SCALE GENOMIC DNA]</scope>
</reference>
<dbReference type="EMBL" id="CAMXCT030000669">
    <property type="protein sequence ID" value="CAL4769234.1"/>
    <property type="molecule type" value="Genomic_DNA"/>
</dbReference>
<evidence type="ECO:0000259" key="2">
    <source>
        <dbReference type="PROSITE" id="PS50102"/>
    </source>
</evidence>
<dbReference type="InterPro" id="IPR000504">
    <property type="entry name" value="RRM_dom"/>
</dbReference>
<proteinExistence type="predicted"/>
<evidence type="ECO:0000259" key="3">
    <source>
        <dbReference type="PROSITE" id="PS51857"/>
    </source>
</evidence>
<dbReference type="CDD" id="cd00590">
    <property type="entry name" value="RRM_SF"/>
    <property type="match status" value="1"/>
</dbReference>
<feature type="domain" description="CSD" evidence="3">
    <location>
        <begin position="10"/>
        <end position="79"/>
    </location>
</feature>
<keyword evidence="6" id="KW-1185">Reference proteome</keyword>
<dbReference type="EMBL" id="CAMXCT020000669">
    <property type="protein sequence ID" value="CAL1135297.1"/>
    <property type="molecule type" value="Genomic_DNA"/>
</dbReference>
<dbReference type="InterPro" id="IPR035979">
    <property type="entry name" value="RBD_domain_sf"/>
</dbReference>
<dbReference type="OrthoDB" id="421204at2759"/>
<protein>
    <recommendedName>
        <fullName evidence="7">RRM domain-containing protein</fullName>
    </recommendedName>
</protein>
<feature type="domain" description="RRM" evidence="2">
    <location>
        <begin position="317"/>
        <end position="400"/>
    </location>
</feature>
<gene>
    <name evidence="4" type="ORF">C1SCF055_LOCUS9665</name>
</gene>
<dbReference type="InterPro" id="IPR002059">
    <property type="entry name" value="CSP_DNA-bd"/>
</dbReference>
<dbReference type="SUPFAM" id="SSF50249">
    <property type="entry name" value="Nucleic acid-binding proteins"/>
    <property type="match status" value="1"/>
</dbReference>
<evidence type="ECO:0008006" key="7">
    <source>
        <dbReference type="Google" id="ProtNLM"/>
    </source>
</evidence>
<evidence type="ECO:0000313" key="4">
    <source>
        <dbReference type="EMBL" id="CAI3981922.1"/>
    </source>
</evidence>
<dbReference type="Gene3D" id="3.30.70.330">
    <property type="match status" value="1"/>
</dbReference>
<organism evidence="4">
    <name type="scientific">Cladocopium goreaui</name>
    <dbReference type="NCBI Taxonomy" id="2562237"/>
    <lineage>
        <taxon>Eukaryota</taxon>
        <taxon>Sar</taxon>
        <taxon>Alveolata</taxon>
        <taxon>Dinophyceae</taxon>
        <taxon>Suessiales</taxon>
        <taxon>Symbiodiniaceae</taxon>
        <taxon>Cladocopium</taxon>
    </lineage>
</organism>
<name>A0A9P1FPR6_9DINO</name>
<dbReference type="AlphaFoldDB" id="A0A9P1FPR6"/>
<dbReference type="SMART" id="SM00360">
    <property type="entry name" value="RRM"/>
    <property type="match status" value="1"/>
</dbReference>
<sequence>MSQKKSSNTRWFGRVKSYEPGNGYGFIECAEAYEEFGRDVYLNGHELRKLDIKTIPVGAEIVFQLDVREGQPRATNLVLPSPKQCECMLFEYTEVLCKLSELLRLHDSTQVSYNALREAEDMLQCKECRRDESTEGAKVLLLLSEARQRWADENHPCHEALREGLLKRLSKPPAQAVEMSIDRVRFTQQNHSKRFLHGPHEGQRIEWLTGQLLSGKIPFSDPSMVLNVVYYHGAYRSLNNRHLTAIVQYAHAVETQNRVPKKCYVRVWPLLRGLLMDDGSNQEIIRKFLRANDSASDGTSIDCKRRIGRSTQVSQDVQIHVSNLDRTVQEPQLMEHLLKAGAEPLRVSIARRSSGRSKGESNCYGWVTFKDAECAEEFLQMPIPPLEGRELKLRLDNVSAIKQLNPGPGVPESGWVRCRGCYQACEPLLDVLLVEGVRLRRDNVPPEMFDPLPTFFCVGPEKSLRNARVISPHPDAHGTSFKLAQVLCKTCGADLGNVQKGSEMQGGVVDLLGERVLHLKCASVLLELSDRQDLLLEVRKWQYLAQVTGRESIYKLSHLTMQEATEKLGLNLNSKVSDRNTNRHARVIPNQRLEAESLEVKDTDVTLAGYPPANE</sequence>
<dbReference type="Gene3D" id="2.40.50.140">
    <property type="entry name" value="Nucleic acid-binding proteins"/>
    <property type="match status" value="1"/>
</dbReference>
<accession>A0A9P1FPR6</accession>
<dbReference type="SUPFAM" id="SSF54928">
    <property type="entry name" value="RNA-binding domain, RBD"/>
    <property type="match status" value="1"/>
</dbReference>